<dbReference type="InterPro" id="IPR012640">
    <property type="entry name" value="Membr_lipoprot_lipid_attach_CS"/>
</dbReference>
<evidence type="ECO:0000313" key="4">
    <source>
        <dbReference type="Proteomes" id="UP000487117"/>
    </source>
</evidence>
<evidence type="ECO:0000256" key="2">
    <source>
        <dbReference type="ARBA" id="ARBA00022729"/>
    </source>
</evidence>
<dbReference type="Pfam" id="PF08139">
    <property type="entry name" value="LPAM_1"/>
    <property type="match status" value="1"/>
</dbReference>
<dbReference type="Proteomes" id="UP000487117">
    <property type="component" value="Unassembled WGS sequence"/>
</dbReference>
<dbReference type="AlphaFoldDB" id="A0A7V8FEY1"/>
<dbReference type="EMBL" id="WNDS01000004">
    <property type="protein sequence ID" value="KAF1014093.1"/>
    <property type="molecule type" value="Genomic_DNA"/>
</dbReference>
<evidence type="ECO:0000256" key="1">
    <source>
        <dbReference type="ARBA" id="ARBA00017922"/>
    </source>
</evidence>
<protein>
    <recommendedName>
        <fullName evidence="1">Type IV secretion system putative lipoprotein virB7</fullName>
    </recommendedName>
</protein>
<reference evidence="4" key="1">
    <citation type="journal article" date="2020" name="MBio">
        <title>Horizontal gene transfer to a defensive symbiont with a reduced genome amongst a multipartite beetle microbiome.</title>
        <authorList>
            <person name="Waterworth S.C."/>
            <person name="Florez L.V."/>
            <person name="Rees E.R."/>
            <person name="Hertweck C."/>
            <person name="Kaltenpoth M."/>
            <person name="Kwan J.C."/>
        </authorList>
    </citation>
    <scope>NUCLEOTIDE SEQUENCE [LARGE SCALE GENOMIC DNA]</scope>
</reference>
<comment type="caution">
    <text evidence="3">The sequence shown here is derived from an EMBL/GenBank/DDBJ whole genome shotgun (WGS) entry which is preliminary data.</text>
</comment>
<gene>
    <name evidence="3" type="ORF">GAK31_03117</name>
</gene>
<keyword evidence="2" id="KW-0732">Signal</keyword>
<accession>A0A7V8FEY1</accession>
<organism evidence="3 4">
    <name type="scientific">Stenotrophomonas maltophilia</name>
    <name type="common">Pseudomonas maltophilia</name>
    <name type="synonym">Xanthomonas maltophilia</name>
    <dbReference type="NCBI Taxonomy" id="40324"/>
    <lineage>
        <taxon>Bacteria</taxon>
        <taxon>Pseudomonadati</taxon>
        <taxon>Pseudomonadota</taxon>
        <taxon>Gammaproteobacteria</taxon>
        <taxon>Lysobacterales</taxon>
        <taxon>Lysobacteraceae</taxon>
        <taxon>Stenotrophomonas</taxon>
        <taxon>Stenotrophomonas maltophilia group</taxon>
    </lineage>
</organism>
<sequence>MAGPSPAMARPEFCRQESAHMKKVVAFMGIALALAGCQREWIPPPPPASKAPVAASDSPMLKLAPSTLSVCQPGSVVTASWDASGVPGTTAVQLWVAGSTGEKLFAGGAAVGSAATGEWTTPGMRFLLKSADGSTVVAEATAGGPGC</sequence>
<proteinExistence type="predicted"/>
<evidence type="ECO:0000313" key="3">
    <source>
        <dbReference type="EMBL" id="KAF1014093.1"/>
    </source>
</evidence>
<name>A0A7V8FEY1_STEMA</name>